<evidence type="ECO:0000313" key="4">
    <source>
        <dbReference type="EMBL" id="PRH86743.1"/>
    </source>
</evidence>
<feature type="domain" description="SUF system FeS cluster assembly SufBD core" evidence="2">
    <location>
        <begin position="185"/>
        <end position="411"/>
    </location>
</feature>
<feature type="domain" description="SUF system FeS cluster assembly SufBD N-terminal" evidence="3">
    <location>
        <begin position="30"/>
        <end position="174"/>
    </location>
</feature>
<proteinExistence type="inferred from homology"/>
<dbReference type="AlphaFoldDB" id="A0A2S9QBL2"/>
<dbReference type="NCBIfam" id="TIGR01981">
    <property type="entry name" value="sufD"/>
    <property type="match status" value="1"/>
</dbReference>
<sequence length="440" mass="46228">MANIVAVKTSAETALDEAFGGLREALPGAAAVRGLRDGAIARFRESGLPHRRVEEWKYTDLRNLMRDANPVATSPQGTPAAAGRAEDFLAGLDHIRLVVVDGAYSPTLSNIAALPAGLKVTSLAEALASTDDALIADLSAGAPDNAVLDLNTAFMSDGVVVSVEAGVEIGLPVAIETRHTGAVPQATFTRSLVVLGAGAKLTLIDSYEGPEGVAHQTNAALAVKVGDGAELQRISFQVQGLEAQHISTVLASLGKEAVLQSFALEAGAAVARNQLFVTYRGDDAKIVLSGATLLAGKRHADTTLVVDHTALGGESRELFHAVIDDEARSVFQGKIVVRPGAQKTDGRMMSRSLLLSETAEANAKPELEIFADDVVCAHGATCGALDEDLLFYCKARGIPQKEAEAILVQAFVGEAIETVENEDLRDRLNALTLAWLDKRV</sequence>
<evidence type="ECO:0000259" key="3">
    <source>
        <dbReference type="Pfam" id="PF19295"/>
    </source>
</evidence>
<comment type="caution">
    <text evidence="4">The sequence shown here is derived from an EMBL/GenBank/DDBJ whole genome shotgun (WGS) entry which is preliminary data.</text>
</comment>
<gene>
    <name evidence="4" type="primary">sufD</name>
    <name evidence="4" type="ORF">C5L14_15675</name>
</gene>
<dbReference type="Pfam" id="PF01458">
    <property type="entry name" value="SUFBD_core"/>
    <property type="match status" value="1"/>
</dbReference>
<dbReference type="Pfam" id="PF19295">
    <property type="entry name" value="SufBD_N"/>
    <property type="match status" value="1"/>
</dbReference>
<keyword evidence="5" id="KW-1185">Reference proteome</keyword>
<dbReference type="InterPro" id="IPR037284">
    <property type="entry name" value="SUF_FeS_clus_asmbl_SufBD_sf"/>
</dbReference>
<reference evidence="4 5" key="1">
    <citation type="submission" date="2018-02" db="EMBL/GenBank/DDBJ databases">
        <title>Whole genome sequencing of endophytic bacterium.</title>
        <authorList>
            <person name="Eedara R."/>
            <person name="Podile A.R."/>
        </authorList>
    </citation>
    <scope>NUCLEOTIDE SEQUENCE [LARGE SCALE GENOMIC DNA]</scope>
    <source>
        <strain evidence="4 5">RP1T</strain>
    </source>
</reference>
<name>A0A2S9QBL2_9HYPH</name>
<dbReference type="SUPFAM" id="SSF101960">
    <property type="entry name" value="Stabilizer of iron transporter SufD"/>
    <property type="match status" value="1"/>
</dbReference>
<dbReference type="InterPro" id="IPR045595">
    <property type="entry name" value="SufBD_N"/>
</dbReference>
<dbReference type="PANTHER" id="PTHR43575:SF1">
    <property type="entry name" value="PROTEIN ABCI7, CHLOROPLASTIC"/>
    <property type="match status" value="1"/>
</dbReference>
<protein>
    <submittedName>
        <fullName evidence="4">Fe-S cluster assembly protein SufD</fullName>
    </submittedName>
</protein>
<dbReference type="RefSeq" id="WP_105862969.1">
    <property type="nucleotide sequence ID" value="NZ_PUEJ01000005.1"/>
</dbReference>
<accession>A0A2S9QBL2</accession>
<dbReference type="Proteomes" id="UP000237682">
    <property type="component" value="Unassembled WGS sequence"/>
</dbReference>
<evidence type="ECO:0000259" key="2">
    <source>
        <dbReference type="Pfam" id="PF01458"/>
    </source>
</evidence>
<evidence type="ECO:0000313" key="5">
    <source>
        <dbReference type="Proteomes" id="UP000237682"/>
    </source>
</evidence>
<dbReference type="EMBL" id="PUEJ01000005">
    <property type="protein sequence ID" value="PRH86743.1"/>
    <property type="molecule type" value="Genomic_DNA"/>
</dbReference>
<dbReference type="OrthoDB" id="9768262at2"/>
<evidence type="ECO:0000256" key="1">
    <source>
        <dbReference type="ARBA" id="ARBA00043967"/>
    </source>
</evidence>
<comment type="similarity">
    <text evidence="1">Belongs to the iron-sulfur cluster assembly SufBD family.</text>
</comment>
<dbReference type="GO" id="GO:0016226">
    <property type="term" value="P:iron-sulfur cluster assembly"/>
    <property type="evidence" value="ECO:0007669"/>
    <property type="project" value="InterPro"/>
</dbReference>
<dbReference type="InterPro" id="IPR055346">
    <property type="entry name" value="Fe-S_cluster_assembly_SufBD"/>
</dbReference>
<dbReference type="InterPro" id="IPR011542">
    <property type="entry name" value="SUF_FeS_clus_asmbl_SufD"/>
</dbReference>
<organism evidence="4 5">
    <name type="scientific">Labrys okinawensis</name>
    <dbReference type="NCBI Taxonomy" id="346911"/>
    <lineage>
        <taxon>Bacteria</taxon>
        <taxon>Pseudomonadati</taxon>
        <taxon>Pseudomonadota</taxon>
        <taxon>Alphaproteobacteria</taxon>
        <taxon>Hyphomicrobiales</taxon>
        <taxon>Xanthobacteraceae</taxon>
        <taxon>Labrys</taxon>
    </lineage>
</organism>
<dbReference type="PANTHER" id="PTHR43575">
    <property type="entry name" value="PROTEIN ABCI7, CHLOROPLASTIC"/>
    <property type="match status" value="1"/>
</dbReference>
<dbReference type="InterPro" id="IPR000825">
    <property type="entry name" value="SUF_FeS_clus_asmbl_SufBD_core"/>
</dbReference>